<dbReference type="InterPro" id="IPR026444">
    <property type="entry name" value="Secre_tail"/>
</dbReference>
<dbReference type="SUPFAM" id="SSF63829">
    <property type="entry name" value="Calcium-dependent phosphotriesterase"/>
    <property type="match status" value="1"/>
</dbReference>
<dbReference type="Pfam" id="PF18962">
    <property type="entry name" value="Por_Secre_tail"/>
    <property type="match status" value="1"/>
</dbReference>
<feature type="compositionally biased region" description="Gly residues" evidence="1">
    <location>
        <begin position="965"/>
        <end position="974"/>
    </location>
</feature>
<dbReference type="eggNOG" id="COG1409">
    <property type="taxonomic scope" value="Bacteria"/>
</dbReference>
<sequence length="1382" mass="153595">MKKACTLILFTLLVQLCYAQGDSPRVRQYNIGQAFTSITLDPIGNVWAGTKNAGLWKLNRDSIGETPRPLSLYTSQGLTSYTIQTITANNQGGQVRVWAGIKGSGTTSVGGGIYVYNDGNTTPKILRNERNQYISKKMNLIPVKFDGTPSRNPIALATDPDGGIWAAHGYHDLTVTSTGVTIYDPITHYPYYQDKPGYYLTPGGLGYKAPNSNVFDNLSMQHMPYPAYTVNTPLDKTAGTRQCVSVGCGNRETWMGFGTYEIDVEESGGGTRHSGIAKFSSIGTLLGYIDASNTPQLPFTNSFASPRAIAIHWQKTGDPWIGFNQNKGFAVYKNYIYTTAEWVYVDKLLYYDTVSGTDLPSRLLPNGIRINADAPHAISSAGQRVFIGTQDGLLVYKGEGDLKQDSSYILITTINGLSSNNIKGVAASSRYIYAATDNGINEIFLPSDMIVFHVTDKDIPNEEGNYETIATLASRNNLNIRFNENDLPMIAADGTTSTVFRYYTNDFEGFYSGKYQFGFGGDYENRDTNRYGSFHLKAKHIYSEDNPSYVDLIYRHPTYIDAFDPEKSGQDLLFTISKRGVIGSFDFRHNMRIVFPPVLMVHGIWSSIHSFKVMENKLIESKQYKPFQLLRIFHENPIHPEPRFWAPEQTGKIPEGIIKLLSKCSANGLSAGRVDVLGHSRGGIMTRLYIQSQGVPYRDNVNKLITFNTPHAGSQQANWVCDPRVIPVYIKPSQFSPDIIEIPFELNSIAKKMGLEGLEYTDENGNVTVFNDDANGAWQLRVNDPLFSDVLNGETRLNDTIFKHAIQTIHRFEWSLVNINDKGLSSNKRLNAIRLALLTRNPAFYLTATTGIGLTIDSFLKHLFDGEYNDVIVPVSSQRGGLNRSYYTDMAELHPGRSIAHSNSAGASVVEDDYVIEKTLTLLKEPSAYRYQTSGETALLSKDGFYKDGFTPLKYTFLPNIPGDNGTGNSGGGRRLSARKVSEGNRPEDSYINIDSIQGNPVRQMGDTVTYSVSYGKNIKHILMYYEGANSKSTYSEYKIADSINYRTTFTFPVPKEELSKFLITAYGFTNETLISVDTSILSLNKPIGLKADSISIIGPDKFINLENGIEERYSVIAHFNDGISRDITYSNDIAYLKRNADIIEVDNKGIIKGTKEGLTSFIVKYDNQFDSIFVNVIKNTSVAQTYLYNFKGELNKLTSEVNLTWETFQEYKTKHFSVERSINGISFDSIGFVSAGGTQALGAEYSFTDPSFSGKNIYYRLILIDSTGKETSSNKIKVVQDPVVSAINPITVENKSGLIILPNPVSSGKFDLEFNSKSKDSNGILTITDLNGIKVFERKVSVENGFNKMNISIPSSVIPGIYIVDIKAQNNNYRSKLVIAY</sequence>
<feature type="region of interest" description="Disordered" evidence="1">
    <location>
        <begin position="964"/>
        <end position="985"/>
    </location>
</feature>
<dbReference type="RefSeq" id="WP_045466473.1">
    <property type="nucleotide sequence ID" value="NZ_BBLT01000008.1"/>
</dbReference>
<name>A0A098LJ45_9BACT</name>
<evidence type="ECO:0000313" key="4">
    <source>
        <dbReference type="EMBL" id="GAL86484.1"/>
    </source>
</evidence>
<dbReference type="Pfam" id="PF02089">
    <property type="entry name" value="Palm_thioest"/>
    <property type="match status" value="1"/>
</dbReference>
<accession>A0A098LJ45</accession>
<keyword evidence="5" id="KW-1185">Reference proteome</keyword>
<organism evidence="4 5">
    <name type="scientific">Sporocytophaga myxococcoides</name>
    <dbReference type="NCBI Taxonomy" id="153721"/>
    <lineage>
        <taxon>Bacteria</taxon>
        <taxon>Pseudomonadati</taxon>
        <taxon>Bacteroidota</taxon>
        <taxon>Cytophagia</taxon>
        <taxon>Cytophagales</taxon>
        <taxon>Cytophagaceae</taxon>
        <taxon>Sporocytophaga</taxon>
    </lineage>
</organism>
<evidence type="ECO:0000313" key="5">
    <source>
        <dbReference type="Proteomes" id="UP000030185"/>
    </source>
</evidence>
<protein>
    <submittedName>
        <fullName evidence="4">PGAP1 family protein</fullName>
    </submittedName>
</protein>
<evidence type="ECO:0000256" key="1">
    <source>
        <dbReference type="SAM" id="MobiDB-lite"/>
    </source>
</evidence>
<dbReference type="InterPro" id="IPR029058">
    <property type="entry name" value="AB_hydrolase_fold"/>
</dbReference>
<comment type="caution">
    <text evidence="4">The sequence shown here is derived from an EMBL/GenBank/DDBJ whole genome shotgun (WGS) entry which is preliminary data.</text>
</comment>
<evidence type="ECO:0000256" key="2">
    <source>
        <dbReference type="SAM" id="SignalP"/>
    </source>
</evidence>
<dbReference type="EMBL" id="BBLT01000008">
    <property type="protein sequence ID" value="GAL86484.1"/>
    <property type="molecule type" value="Genomic_DNA"/>
</dbReference>
<dbReference type="Proteomes" id="UP000030185">
    <property type="component" value="Unassembled WGS sequence"/>
</dbReference>
<dbReference type="Gene3D" id="2.60.40.1080">
    <property type="match status" value="1"/>
</dbReference>
<dbReference type="STRING" id="153721.MYP_3713"/>
<dbReference type="Gene3D" id="3.40.50.1820">
    <property type="entry name" value="alpha/beta hydrolase"/>
    <property type="match status" value="1"/>
</dbReference>
<evidence type="ECO:0000259" key="3">
    <source>
        <dbReference type="Pfam" id="PF18962"/>
    </source>
</evidence>
<dbReference type="NCBIfam" id="TIGR04183">
    <property type="entry name" value="Por_Secre_tail"/>
    <property type="match status" value="1"/>
</dbReference>
<feature type="signal peptide" evidence="2">
    <location>
        <begin position="1"/>
        <end position="19"/>
    </location>
</feature>
<gene>
    <name evidence="4" type="ORF">MYP_3713</name>
</gene>
<dbReference type="eggNOG" id="COG1075">
    <property type="taxonomic scope" value="Bacteria"/>
</dbReference>
<keyword evidence="2" id="KW-0732">Signal</keyword>
<reference evidence="4 5" key="1">
    <citation type="submission" date="2014-09" db="EMBL/GenBank/DDBJ databases">
        <title>Sporocytophaga myxococcoides PG-01 genome sequencing.</title>
        <authorList>
            <person name="Liu L."/>
            <person name="Gao P.J."/>
            <person name="Chen G.J."/>
            <person name="Wang L.S."/>
        </authorList>
    </citation>
    <scope>NUCLEOTIDE SEQUENCE [LARGE SCALE GENOMIC DNA]</scope>
    <source>
        <strain evidence="4 5">PG-01</strain>
    </source>
</reference>
<proteinExistence type="predicted"/>
<feature type="domain" description="Secretion system C-terminal sorting" evidence="3">
    <location>
        <begin position="1302"/>
        <end position="1380"/>
    </location>
</feature>
<feature type="chain" id="PRO_5001944699" evidence="2">
    <location>
        <begin position="20"/>
        <end position="1382"/>
    </location>
</feature>
<dbReference type="SUPFAM" id="SSF53474">
    <property type="entry name" value="alpha/beta-Hydrolases"/>
    <property type="match status" value="1"/>
</dbReference>
<dbReference type="OrthoDB" id="951108at2"/>